<accession>A0A1J3EDA0</accession>
<gene>
    <name evidence="2" type="ORF">GA_TR266_c0_g1_i1_g.645</name>
    <name evidence="3" type="ORF">LC_TR15578_c1_g1_i1_g.53717</name>
    <name evidence="4" type="ORF">LE_TR3102_c0_g1_i1_g.10240</name>
</gene>
<evidence type="ECO:0000256" key="1">
    <source>
        <dbReference type="SAM" id="MobiDB-lite"/>
    </source>
</evidence>
<evidence type="ECO:0000313" key="4">
    <source>
        <dbReference type="EMBL" id="JAU76765.1"/>
    </source>
</evidence>
<name>A0A1J3EDA0_NOCCA</name>
<sequence>MNGENKLDEKEGEEGERNWNYGKEESIKYEVGFSSEKAPERRDAPKLRRAPPCIPSTSQPQSSQATFLFSFFA</sequence>
<dbReference type="AlphaFoldDB" id="A0A1J3EDA0"/>
<dbReference type="EMBL" id="GEVK01016586">
    <property type="protein sequence ID" value="JAU36246.1"/>
    <property type="molecule type" value="Transcribed_RNA"/>
</dbReference>
<reference evidence="2" key="1">
    <citation type="submission" date="2016-07" db="EMBL/GenBank/DDBJ databases">
        <title>De novo transcriptome assembly of four accessions of the metal hyperaccumulator plant Noccaea caerulescens.</title>
        <authorList>
            <person name="Blande D."/>
            <person name="Halimaa P."/>
            <person name="Tervahauta A.I."/>
            <person name="Aarts M.G."/>
            <person name="Karenlampi S.O."/>
        </authorList>
    </citation>
    <scope>NUCLEOTIDE SEQUENCE</scope>
</reference>
<feature type="compositionally biased region" description="Basic and acidic residues" evidence="1">
    <location>
        <begin position="37"/>
        <end position="46"/>
    </location>
</feature>
<evidence type="ECO:0000313" key="3">
    <source>
        <dbReference type="EMBL" id="JAU36246.1"/>
    </source>
</evidence>
<feature type="compositionally biased region" description="Low complexity" evidence="1">
    <location>
        <begin position="55"/>
        <end position="64"/>
    </location>
</feature>
<feature type="region of interest" description="Disordered" evidence="1">
    <location>
        <begin position="1"/>
        <end position="65"/>
    </location>
</feature>
<evidence type="ECO:0000313" key="2">
    <source>
        <dbReference type="EMBL" id="JAU28168.1"/>
    </source>
</evidence>
<dbReference type="EMBL" id="GEVI01004152">
    <property type="protein sequence ID" value="JAU28168.1"/>
    <property type="molecule type" value="Transcribed_RNA"/>
</dbReference>
<dbReference type="EMBL" id="GEVL01000576">
    <property type="protein sequence ID" value="JAU76765.1"/>
    <property type="molecule type" value="Transcribed_RNA"/>
</dbReference>
<organism evidence="2">
    <name type="scientific">Noccaea caerulescens</name>
    <name type="common">Alpine penny-cress</name>
    <name type="synonym">Thlaspi caerulescens</name>
    <dbReference type="NCBI Taxonomy" id="107243"/>
    <lineage>
        <taxon>Eukaryota</taxon>
        <taxon>Viridiplantae</taxon>
        <taxon>Streptophyta</taxon>
        <taxon>Embryophyta</taxon>
        <taxon>Tracheophyta</taxon>
        <taxon>Spermatophyta</taxon>
        <taxon>Magnoliopsida</taxon>
        <taxon>eudicotyledons</taxon>
        <taxon>Gunneridae</taxon>
        <taxon>Pentapetalae</taxon>
        <taxon>rosids</taxon>
        <taxon>malvids</taxon>
        <taxon>Brassicales</taxon>
        <taxon>Brassicaceae</taxon>
        <taxon>Coluteocarpeae</taxon>
        <taxon>Noccaea</taxon>
    </lineage>
</organism>
<protein>
    <submittedName>
        <fullName evidence="2">Uncharacterized protein</fullName>
    </submittedName>
</protein>
<proteinExistence type="predicted"/>